<dbReference type="EMBL" id="CAJVCH010476645">
    <property type="protein sequence ID" value="CAG7820377.1"/>
    <property type="molecule type" value="Genomic_DNA"/>
</dbReference>
<dbReference type="OrthoDB" id="6780450at2759"/>
<organism evidence="2 3">
    <name type="scientific">Allacma fusca</name>
    <dbReference type="NCBI Taxonomy" id="39272"/>
    <lineage>
        <taxon>Eukaryota</taxon>
        <taxon>Metazoa</taxon>
        <taxon>Ecdysozoa</taxon>
        <taxon>Arthropoda</taxon>
        <taxon>Hexapoda</taxon>
        <taxon>Collembola</taxon>
        <taxon>Symphypleona</taxon>
        <taxon>Sminthuridae</taxon>
        <taxon>Allacma</taxon>
    </lineage>
</organism>
<evidence type="ECO:0000256" key="1">
    <source>
        <dbReference type="SAM" id="MobiDB-lite"/>
    </source>
</evidence>
<accession>A0A8J2PED7</accession>
<sequence>MKELQKFGAVKSKIECKPFHKFGEEWAHVKSWTRTVHMTFEKNQQLPDTLIISDEDERFSLTTQVGHRKCFKCKSFHPVGKDCSLTFAVVVVQHESQVGNLSTEVPAGYVLKPLPTSPRLNSIGETSEDSNNSSADSGT</sequence>
<evidence type="ECO:0000313" key="3">
    <source>
        <dbReference type="Proteomes" id="UP000708208"/>
    </source>
</evidence>
<reference evidence="2" key="1">
    <citation type="submission" date="2021-06" db="EMBL/GenBank/DDBJ databases">
        <authorList>
            <person name="Hodson N. C."/>
            <person name="Mongue J. A."/>
            <person name="Jaron S. K."/>
        </authorList>
    </citation>
    <scope>NUCLEOTIDE SEQUENCE</scope>
</reference>
<proteinExistence type="predicted"/>
<gene>
    <name evidence="2" type="ORF">AFUS01_LOCUS30769</name>
</gene>
<protein>
    <submittedName>
        <fullName evidence="2">Uncharacterized protein</fullName>
    </submittedName>
</protein>
<evidence type="ECO:0000313" key="2">
    <source>
        <dbReference type="EMBL" id="CAG7820377.1"/>
    </source>
</evidence>
<dbReference type="AlphaFoldDB" id="A0A8J2PED7"/>
<dbReference type="Proteomes" id="UP000708208">
    <property type="component" value="Unassembled WGS sequence"/>
</dbReference>
<name>A0A8J2PED7_9HEXA</name>
<feature type="compositionally biased region" description="Polar residues" evidence="1">
    <location>
        <begin position="118"/>
        <end position="139"/>
    </location>
</feature>
<comment type="caution">
    <text evidence="2">The sequence shown here is derived from an EMBL/GenBank/DDBJ whole genome shotgun (WGS) entry which is preliminary data.</text>
</comment>
<feature type="region of interest" description="Disordered" evidence="1">
    <location>
        <begin position="116"/>
        <end position="139"/>
    </location>
</feature>
<keyword evidence="3" id="KW-1185">Reference proteome</keyword>